<gene>
    <name evidence="2" type="ORF">Bca52824_059774</name>
</gene>
<keyword evidence="3" id="KW-1185">Reference proteome</keyword>
<organism evidence="2 3">
    <name type="scientific">Brassica carinata</name>
    <name type="common">Ethiopian mustard</name>
    <name type="synonym">Abyssinian cabbage</name>
    <dbReference type="NCBI Taxonomy" id="52824"/>
    <lineage>
        <taxon>Eukaryota</taxon>
        <taxon>Viridiplantae</taxon>
        <taxon>Streptophyta</taxon>
        <taxon>Embryophyta</taxon>
        <taxon>Tracheophyta</taxon>
        <taxon>Spermatophyta</taxon>
        <taxon>Magnoliopsida</taxon>
        <taxon>eudicotyledons</taxon>
        <taxon>Gunneridae</taxon>
        <taxon>Pentapetalae</taxon>
        <taxon>rosids</taxon>
        <taxon>malvids</taxon>
        <taxon>Brassicales</taxon>
        <taxon>Brassicaceae</taxon>
        <taxon>Brassiceae</taxon>
        <taxon>Brassica</taxon>
    </lineage>
</organism>
<proteinExistence type="predicted"/>
<evidence type="ECO:0000256" key="1">
    <source>
        <dbReference type="SAM" id="MobiDB-lite"/>
    </source>
</evidence>
<comment type="caution">
    <text evidence="2">The sequence shown here is derived from an EMBL/GenBank/DDBJ whole genome shotgun (WGS) entry which is preliminary data.</text>
</comment>
<feature type="compositionally biased region" description="Polar residues" evidence="1">
    <location>
        <begin position="32"/>
        <end position="51"/>
    </location>
</feature>
<dbReference type="Proteomes" id="UP000886595">
    <property type="component" value="Unassembled WGS sequence"/>
</dbReference>
<evidence type="ECO:0000313" key="2">
    <source>
        <dbReference type="EMBL" id="KAG2277219.1"/>
    </source>
</evidence>
<evidence type="ECO:0000313" key="3">
    <source>
        <dbReference type="Proteomes" id="UP000886595"/>
    </source>
</evidence>
<dbReference type="AlphaFoldDB" id="A0A8X7QUW2"/>
<reference evidence="2 3" key="1">
    <citation type="submission" date="2020-02" db="EMBL/GenBank/DDBJ databases">
        <authorList>
            <person name="Ma Q."/>
            <person name="Huang Y."/>
            <person name="Song X."/>
            <person name="Pei D."/>
        </authorList>
    </citation>
    <scope>NUCLEOTIDE SEQUENCE [LARGE SCALE GENOMIC DNA]</scope>
    <source>
        <strain evidence="2">Sxm20200214</strain>
        <tissue evidence="2">Leaf</tissue>
    </source>
</reference>
<feature type="region of interest" description="Disordered" evidence="1">
    <location>
        <begin position="21"/>
        <end position="53"/>
    </location>
</feature>
<feature type="compositionally biased region" description="Basic and acidic residues" evidence="1">
    <location>
        <begin position="21"/>
        <end position="31"/>
    </location>
</feature>
<protein>
    <submittedName>
        <fullName evidence="2">Uncharacterized protein</fullName>
    </submittedName>
</protein>
<dbReference type="OrthoDB" id="1130958at2759"/>
<name>A0A8X7QUW2_BRACI</name>
<accession>A0A8X7QUW2</accession>
<sequence length="114" mass="13434">MSSSIRSNKDKHLLFSEDPAHLERTIDKDQRSTSLDAAAFTSTNSRTQPPTDTDLHRRSIYIIRHRRYYTAHIDRSSVANMVAIVILDRREWKPRMTRMVICECNRSETRRRGM</sequence>
<dbReference type="EMBL" id="JAAMPC010000012">
    <property type="protein sequence ID" value="KAG2277219.1"/>
    <property type="molecule type" value="Genomic_DNA"/>
</dbReference>